<reference evidence="1 2" key="1">
    <citation type="submission" date="2018-04" db="EMBL/GenBank/DDBJ databases">
        <title>Genomic Encyclopedia of Type Strains, Phase III (KMG-III): the genomes of soil and plant-associated and newly described type strains.</title>
        <authorList>
            <person name="Whitman W."/>
        </authorList>
    </citation>
    <scope>NUCLEOTIDE SEQUENCE [LARGE SCALE GENOMIC DNA]</scope>
    <source>
        <strain evidence="1 2">KA25</strain>
    </source>
</reference>
<dbReference type="Proteomes" id="UP000244060">
    <property type="component" value="Unassembled WGS sequence"/>
</dbReference>
<organism evidence="1 2">
    <name type="scientific">Cereibacter azotoformans</name>
    <dbReference type="NCBI Taxonomy" id="43057"/>
    <lineage>
        <taxon>Bacteria</taxon>
        <taxon>Pseudomonadati</taxon>
        <taxon>Pseudomonadota</taxon>
        <taxon>Alphaproteobacteria</taxon>
        <taxon>Rhodobacterales</taxon>
        <taxon>Paracoccaceae</taxon>
        <taxon>Cereibacter</taxon>
    </lineage>
</organism>
<evidence type="ECO:0000313" key="2">
    <source>
        <dbReference type="Proteomes" id="UP000244060"/>
    </source>
</evidence>
<dbReference type="EMBL" id="QAOT01000024">
    <property type="protein sequence ID" value="PTR12536.1"/>
    <property type="molecule type" value="Genomic_DNA"/>
</dbReference>
<proteinExistence type="predicted"/>
<dbReference type="OrthoDB" id="9984614at2"/>
<sequence length="79" mass="8787">MARLLAFRGKAGTVPDERAGFVRAIRKALTLRGTEVTAEDAFSASSAYSATAGWPWVRVPEDTYELLMRIRLYLRVPAD</sequence>
<gene>
    <name evidence="1" type="ORF">C8J28_12436</name>
</gene>
<protein>
    <submittedName>
        <fullName evidence="1">Uncharacterized protein</fullName>
    </submittedName>
</protein>
<evidence type="ECO:0000313" key="1">
    <source>
        <dbReference type="EMBL" id="PTR12536.1"/>
    </source>
</evidence>
<dbReference type="RefSeq" id="WP_108222406.1">
    <property type="nucleotide sequence ID" value="NZ_QAOT01000024.1"/>
</dbReference>
<keyword evidence="2" id="KW-1185">Reference proteome</keyword>
<dbReference type="AlphaFoldDB" id="A0A2T5JSZ9"/>
<accession>A0A2T5JSZ9</accession>
<comment type="caution">
    <text evidence="1">The sequence shown here is derived from an EMBL/GenBank/DDBJ whole genome shotgun (WGS) entry which is preliminary data.</text>
</comment>
<name>A0A2T5JSZ9_9RHOB</name>